<reference evidence="3 4" key="1">
    <citation type="submission" date="2017-01" db="EMBL/GenBank/DDBJ databases">
        <authorList>
            <person name="Mah S.A."/>
            <person name="Swanson W.J."/>
            <person name="Moy G.W."/>
            <person name="Vacquier V.D."/>
        </authorList>
    </citation>
    <scope>NUCLEOTIDE SEQUENCE [LARGE SCALE GENOMIC DNA]</scope>
    <source>
        <strain evidence="3 4">ASpG1</strain>
    </source>
</reference>
<evidence type="ECO:0000313" key="4">
    <source>
        <dbReference type="Proteomes" id="UP000186400"/>
    </source>
</evidence>
<keyword evidence="4" id="KW-1185">Reference proteome</keyword>
<evidence type="ECO:0000256" key="1">
    <source>
        <dbReference type="SAM" id="MobiDB-lite"/>
    </source>
</evidence>
<evidence type="ECO:0000313" key="3">
    <source>
        <dbReference type="EMBL" id="SIQ95687.1"/>
    </source>
</evidence>
<evidence type="ECO:0000259" key="2">
    <source>
        <dbReference type="Pfam" id="PF13699"/>
    </source>
</evidence>
<proteinExistence type="predicted"/>
<sequence>MQQRRRTRDAVMQHAIRTWKLVCKHSDAPDEDPHGRMSWFGATDRTFPLEAGLKDQLEHLFGVDLSNVRIHIGEHAEELTRQAGAVAVTIGNDIYFARGMYAPHSDEGRQLLVHELQHVVQVLRGERMVYSEELLDLELEAELVSTLLQGRPLEAIERDKLQGDTPGAFGHTDEATPEGLSRGTGGGELAQFSAANNGVVIELCLRSGEVVRLSKREYERVIEASRKQFEEELAERLAAMTREAGEREMMKVYAWSHRGLV</sequence>
<accession>A0A1N6X043</accession>
<dbReference type="AlphaFoldDB" id="A0A1N6X043"/>
<dbReference type="Proteomes" id="UP000186400">
    <property type="component" value="Unassembled WGS sequence"/>
</dbReference>
<organism evidence="3 4">
    <name type="scientific">Alkalispirochaeta americana</name>
    <dbReference type="NCBI Taxonomy" id="159291"/>
    <lineage>
        <taxon>Bacteria</taxon>
        <taxon>Pseudomonadati</taxon>
        <taxon>Spirochaetota</taxon>
        <taxon>Spirochaetia</taxon>
        <taxon>Spirochaetales</taxon>
        <taxon>Spirochaetaceae</taxon>
        <taxon>Alkalispirochaeta</taxon>
    </lineage>
</organism>
<name>A0A1N6X043_9SPIO</name>
<protein>
    <recommendedName>
        <fullName evidence="2">eCIS core domain-containing protein</fullName>
    </recommendedName>
</protein>
<dbReference type="InterPro" id="IPR025295">
    <property type="entry name" value="eCIS_core_dom"/>
</dbReference>
<gene>
    <name evidence="3" type="ORF">SAMN05920897_11957</name>
</gene>
<feature type="domain" description="eCIS core" evidence="2">
    <location>
        <begin position="48"/>
        <end position="124"/>
    </location>
</feature>
<dbReference type="Pfam" id="PF13699">
    <property type="entry name" value="eCIS_core"/>
    <property type="match status" value="1"/>
</dbReference>
<dbReference type="RefSeq" id="WP_076489770.1">
    <property type="nucleotide sequence ID" value="NZ_FTMS01000019.1"/>
</dbReference>
<feature type="region of interest" description="Disordered" evidence="1">
    <location>
        <begin position="161"/>
        <end position="185"/>
    </location>
</feature>
<dbReference type="EMBL" id="FTMS01000019">
    <property type="protein sequence ID" value="SIQ95687.1"/>
    <property type="molecule type" value="Genomic_DNA"/>
</dbReference>
<dbReference type="STRING" id="159291.SAMN05920897_11957"/>